<name>A0A7V3YHR2_9BACT</name>
<dbReference type="NCBIfam" id="TIGR02370">
    <property type="entry name" value="pyl_corrinoid"/>
    <property type="match status" value="1"/>
</dbReference>
<dbReference type="SUPFAM" id="SSF47644">
    <property type="entry name" value="Methionine synthase domain"/>
    <property type="match status" value="1"/>
</dbReference>
<feature type="domain" description="B12-binding" evidence="4">
    <location>
        <begin position="89"/>
        <end position="213"/>
    </location>
</feature>
<dbReference type="GO" id="GO:0050667">
    <property type="term" value="P:homocysteine metabolic process"/>
    <property type="evidence" value="ECO:0007669"/>
    <property type="project" value="TreeGrafter"/>
</dbReference>
<dbReference type="GO" id="GO:0031419">
    <property type="term" value="F:cobalamin binding"/>
    <property type="evidence" value="ECO:0007669"/>
    <property type="project" value="InterPro"/>
</dbReference>
<dbReference type="GO" id="GO:0050897">
    <property type="term" value="F:cobalt ion binding"/>
    <property type="evidence" value="ECO:0007669"/>
    <property type="project" value="InterPro"/>
</dbReference>
<feature type="domain" description="B12-binding N-terminal" evidence="5">
    <location>
        <begin position="1"/>
        <end position="89"/>
    </location>
</feature>
<dbReference type="Gene3D" id="3.40.50.280">
    <property type="entry name" value="Cobalamin-binding domain"/>
    <property type="match status" value="1"/>
</dbReference>
<keyword evidence="3" id="KW-0170">Cobalt</keyword>
<reference evidence="6" key="1">
    <citation type="journal article" date="2020" name="mSystems">
        <title>Genome- and Community-Level Interaction Insights into Carbon Utilization and Element Cycling Functions of Hydrothermarchaeota in Hydrothermal Sediment.</title>
        <authorList>
            <person name="Zhou Z."/>
            <person name="Liu Y."/>
            <person name="Xu W."/>
            <person name="Pan J."/>
            <person name="Luo Z.H."/>
            <person name="Li M."/>
        </authorList>
    </citation>
    <scope>NUCLEOTIDE SEQUENCE [LARGE SCALE GENOMIC DNA]</scope>
    <source>
        <strain evidence="6">SpSt-747</strain>
    </source>
</reference>
<dbReference type="InterPro" id="IPR036724">
    <property type="entry name" value="Cobalamin-bd_sf"/>
</dbReference>
<dbReference type="GO" id="GO:0046653">
    <property type="term" value="P:tetrahydrofolate metabolic process"/>
    <property type="evidence" value="ECO:0007669"/>
    <property type="project" value="TreeGrafter"/>
</dbReference>
<gene>
    <name evidence="6" type="ORF">ENV30_07000</name>
</gene>
<evidence type="ECO:0000256" key="3">
    <source>
        <dbReference type="ARBA" id="ARBA00023285"/>
    </source>
</evidence>
<accession>A0A7V3YHR2</accession>
<organism evidence="6">
    <name type="scientific">Candidatus Caldatribacterium californiense</name>
    <dbReference type="NCBI Taxonomy" id="1454726"/>
    <lineage>
        <taxon>Bacteria</taxon>
        <taxon>Pseudomonadati</taxon>
        <taxon>Atribacterota</taxon>
        <taxon>Atribacteria</taxon>
        <taxon>Atribacterales</taxon>
        <taxon>Candidatus Caldatribacteriaceae</taxon>
        <taxon>Candidatus Caldatribacterium</taxon>
    </lineage>
</organism>
<dbReference type="InterPro" id="IPR003759">
    <property type="entry name" value="Cbl-bd_cap"/>
</dbReference>
<proteinExistence type="inferred from homology"/>
<dbReference type="PROSITE" id="PS51332">
    <property type="entry name" value="B12_BINDING"/>
    <property type="match status" value="1"/>
</dbReference>
<dbReference type="GO" id="GO:0008705">
    <property type="term" value="F:methionine synthase activity"/>
    <property type="evidence" value="ECO:0007669"/>
    <property type="project" value="TreeGrafter"/>
</dbReference>
<dbReference type="PANTHER" id="PTHR45833:SF1">
    <property type="entry name" value="METHIONINE SYNTHASE"/>
    <property type="match status" value="1"/>
</dbReference>
<evidence type="ECO:0000313" key="6">
    <source>
        <dbReference type="EMBL" id="HGI31036.1"/>
    </source>
</evidence>
<dbReference type="Pfam" id="PF02310">
    <property type="entry name" value="B12-binding"/>
    <property type="match status" value="1"/>
</dbReference>
<dbReference type="FunFam" id="3.40.50.280:FF:000003">
    <property type="entry name" value="Dimethylamine methyltransferase corrinoid protein"/>
    <property type="match status" value="1"/>
</dbReference>
<dbReference type="GO" id="GO:0005829">
    <property type="term" value="C:cytosol"/>
    <property type="evidence" value="ECO:0007669"/>
    <property type="project" value="TreeGrafter"/>
</dbReference>
<dbReference type="EMBL" id="DTFV01000100">
    <property type="protein sequence ID" value="HGI31036.1"/>
    <property type="molecule type" value="Genomic_DNA"/>
</dbReference>
<evidence type="ECO:0000256" key="2">
    <source>
        <dbReference type="ARBA" id="ARBA00022723"/>
    </source>
</evidence>
<dbReference type="PROSITE" id="PS51337">
    <property type="entry name" value="B12_BINDING_NTER"/>
    <property type="match status" value="1"/>
</dbReference>
<keyword evidence="2" id="KW-0479">Metal-binding</keyword>
<dbReference type="Pfam" id="PF02607">
    <property type="entry name" value="B12-binding_2"/>
    <property type="match status" value="1"/>
</dbReference>
<sequence length="213" mass="22807">MAEILDQIARELFAGNAKAVAELVEKALNEGLSPQEILNDGLIKGMNEVGVKFKANEIYVPEVLIAARAMKAGMEILRPKLVETGVEPVARMVIGTVKGDLHDIGKNLVAMMMEGAGFEVIDLGIDVPAEKFIQAVREHKPQLVGMSALLTTTMIQIRENIKAFKEAGIRDQVKIMVGGAPVTQKFADEVGADGYAPDAASAVDKAKELLGLN</sequence>
<protein>
    <submittedName>
        <fullName evidence="6">Cobalamin-binding protein</fullName>
    </submittedName>
</protein>
<dbReference type="AlphaFoldDB" id="A0A7V3YHR2"/>
<dbReference type="InterPro" id="IPR036594">
    <property type="entry name" value="Meth_synthase_dom"/>
</dbReference>
<comment type="similarity">
    <text evidence="1">Belongs to the methylamine corrinoid protein family.</text>
</comment>
<dbReference type="Gene3D" id="1.10.1240.10">
    <property type="entry name" value="Methionine synthase domain"/>
    <property type="match status" value="1"/>
</dbReference>
<evidence type="ECO:0000259" key="4">
    <source>
        <dbReference type="PROSITE" id="PS51332"/>
    </source>
</evidence>
<comment type="caution">
    <text evidence="6">The sequence shown here is derived from an EMBL/GenBank/DDBJ whole genome shotgun (WGS) entry which is preliminary data.</text>
</comment>
<evidence type="ECO:0000256" key="1">
    <source>
        <dbReference type="ARBA" id="ARBA00010854"/>
    </source>
</evidence>
<dbReference type="GO" id="GO:0015948">
    <property type="term" value="P:methanogenesis"/>
    <property type="evidence" value="ECO:0007669"/>
    <property type="project" value="InterPro"/>
</dbReference>
<dbReference type="InterPro" id="IPR012741">
    <property type="entry name" value="Corrinoid_p"/>
</dbReference>
<dbReference type="SMART" id="SM01018">
    <property type="entry name" value="B12-binding_2"/>
    <property type="match status" value="1"/>
</dbReference>
<dbReference type="InterPro" id="IPR050554">
    <property type="entry name" value="Met_Synthase/Corrinoid"/>
</dbReference>
<evidence type="ECO:0000259" key="5">
    <source>
        <dbReference type="PROSITE" id="PS51337"/>
    </source>
</evidence>
<dbReference type="CDD" id="cd02070">
    <property type="entry name" value="corrinoid_protein_B12-BD"/>
    <property type="match status" value="1"/>
</dbReference>
<dbReference type="PANTHER" id="PTHR45833">
    <property type="entry name" value="METHIONINE SYNTHASE"/>
    <property type="match status" value="1"/>
</dbReference>
<dbReference type="InterPro" id="IPR006158">
    <property type="entry name" value="Cobalamin-bd"/>
</dbReference>
<dbReference type="SUPFAM" id="SSF52242">
    <property type="entry name" value="Cobalamin (vitamin B12)-binding domain"/>
    <property type="match status" value="1"/>
</dbReference>